<organism evidence="1 2">
    <name type="scientific">Pallidibacillus thermolactis</name>
    <dbReference type="NCBI Taxonomy" id="251051"/>
    <lineage>
        <taxon>Bacteria</taxon>
        <taxon>Bacillati</taxon>
        <taxon>Bacillota</taxon>
        <taxon>Bacilli</taxon>
        <taxon>Bacillales</taxon>
        <taxon>Bacillaceae</taxon>
        <taxon>Pallidibacillus</taxon>
    </lineage>
</organism>
<dbReference type="RefSeq" id="WP_263061710.1">
    <property type="nucleotide sequence ID" value="NZ_JAOUSE010000025.1"/>
</dbReference>
<comment type="caution">
    <text evidence="1">The sequence shown here is derived from an EMBL/GenBank/DDBJ whole genome shotgun (WGS) entry which is preliminary data.</text>
</comment>
<evidence type="ECO:0000313" key="1">
    <source>
        <dbReference type="EMBL" id="MCU9594643.1"/>
    </source>
</evidence>
<reference evidence="1 2" key="1">
    <citation type="submission" date="2022-10" db="EMBL/GenBank/DDBJ databases">
        <title>Description of Fervidibacillus gen. nov. in the family Fervidibacillaceae fam. nov. with two species, Fervidibacillus albus sp. nov., and Fervidibacillus halotolerans sp. nov., isolated from tidal flat sediments.</title>
        <authorList>
            <person name="Kwon K.K."/>
            <person name="Yang S.-H."/>
        </authorList>
    </citation>
    <scope>NUCLEOTIDE SEQUENCE [LARGE SCALE GENOMIC DNA]</scope>
    <source>
        <strain evidence="1 2">DSM 23332</strain>
    </source>
</reference>
<dbReference type="EMBL" id="JAOUSE010000025">
    <property type="protein sequence ID" value="MCU9594643.1"/>
    <property type="molecule type" value="Genomic_DNA"/>
</dbReference>
<keyword evidence="2" id="KW-1185">Reference proteome</keyword>
<protein>
    <submittedName>
        <fullName evidence="1">Uncharacterized protein</fullName>
    </submittedName>
</protein>
<sequence>MERSYFYDSTDTDKRIYQAADFARFHKQIIGNGVSNDPLLPNLAVEAKENMTVSLGAGYCFANGYMYENTMALDLIHDIAHINYDRIDRIVIRFDSTPTQRKAYAYVKKGTPAENPFPPTLQRDDYVFEMSVAQVRILAGKSYIEQHQIVDERTNEAVCGYIPLHNIYRGMEISEDGMVTMPNQSYVEIYNRNLVTVQPGVNNTLPINQPIYDFQNEINENKFIAKESGVFGVYMILSFNESIPSSADIQGSVLINNNDRIFLFARPGMGGMDNNFTGMIFKYLNKGDSMTFQVHPLGANEEYTLNYFRISIAKIS</sequence>
<proteinExistence type="predicted"/>
<name>A0ABT2WG54_9BACI</name>
<gene>
    <name evidence="1" type="ORF">OEV82_09255</name>
</gene>
<accession>A0ABT2WG54</accession>
<evidence type="ECO:0000313" key="2">
    <source>
        <dbReference type="Proteomes" id="UP001208656"/>
    </source>
</evidence>
<dbReference type="Proteomes" id="UP001208656">
    <property type="component" value="Unassembled WGS sequence"/>
</dbReference>